<keyword evidence="2" id="KW-0217">Developmental protein</keyword>
<comment type="subcellular location">
    <subcellularLocation>
        <location evidence="1 6 7">Nucleus</location>
    </subcellularLocation>
</comment>
<evidence type="ECO:0000256" key="2">
    <source>
        <dbReference type="ARBA" id="ARBA00022473"/>
    </source>
</evidence>
<evidence type="ECO:0000313" key="11">
    <source>
        <dbReference type="Proteomes" id="UP000007879"/>
    </source>
</evidence>
<dbReference type="InterPro" id="IPR009057">
    <property type="entry name" value="Homeodomain-like_sf"/>
</dbReference>
<dbReference type="SUPFAM" id="SSF46689">
    <property type="entry name" value="Homeodomain-like"/>
    <property type="match status" value="1"/>
</dbReference>
<gene>
    <name evidence="10" type="primary">100637124</name>
</gene>
<feature type="compositionally biased region" description="Polar residues" evidence="8">
    <location>
        <begin position="263"/>
        <end position="281"/>
    </location>
</feature>
<dbReference type="AlphaFoldDB" id="A0A1X7V0T7"/>
<dbReference type="PROSITE" id="PS00027">
    <property type="entry name" value="HOMEOBOX_1"/>
    <property type="match status" value="1"/>
</dbReference>
<keyword evidence="3 6" id="KW-0238">DNA-binding</keyword>
<evidence type="ECO:0000256" key="3">
    <source>
        <dbReference type="ARBA" id="ARBA00023125"/>
    </source>
</evidence>
<dbReference type="InterPro" id="IPR017970">
    <property type="entry name" value="Homeobox_CS"/>
</dbReference>
<dbReference type="Pfam" id="PF00046">
    <property type="entry name" value="Homeodomain"/>
    <property type="match status" value="1"/>
</dbReference>
<evidence type="ECO:0000256" key="1">
    <source>
        <dbReference type="ARBA" id="ARBA00004123"/>
    </source>
</evidence>
<feature type="region of interest" description="Disordered" evidence="8">
    <location>
        <begin position="133"/>
        <end position="154"/>
    </location>
</feature>
<evidence type="ECO:0000259" key="9">
    <source>
        <dbReference type="PROSITE" id="PS50071"/>
    </source>
</evidence>
<dbReference type="PANTHER" id="PTHR24329:SF543">
    <property type="entry name" value="FI01017P-RELATED"/>
    <property type="match status" value="1"/>
</dbReference>
<sequence>MQNSSVLIVHPSDYRFPMATGNPAGKFGGRHYSLDSPGSLTSPPAYDMPLMPGAGPEQKPGVSALSMQNSCAGGQMSMSSCSPPFSQINPLVYSHPGHAGLLPLNSTSLATVHAPNSHAGMYLHHPSAGPMVPSSMSIGRSEPYRKGKQRRHRTNFTSHQLEELEKAFEKTRYPDVFMREELAMKISLTEARVQVWFQNRRAKWRKAEKAAAAANQKDSKDSEDQESPVSSPAPSDGKGASSPKKSTSSPLSSPPARKMHPSTGGNESWTSSPVDSFSPPTFHSPPQSPSIIPTSCPTPNPIHSYTPESPFAAMGIVSHQTPTGTGAPTGAGHFTNSYLQSMTRYAPHC</sequence>
<evidence type="ECO:0000256" key="8">
    <source>
        <dbReference type="SAM" id="MobiDB-lite"/>
    </source>
</evidence>
<dbReference type="GO" id="GO:0000981">
    <property type="term" value="F:DNA-binding transcription factor activity, RNA polymerase II-specific"/>
    <property type="evidence" value="ECO:0007669"/>
    <property type="project" value="InterPro"/>
</dbReference>
<dbReference type="InterPro" id="IPR050649">
    <property type="entry name" value="Paired_Homeobox_TFs"/>
</dbReference>
<dbReference type="CDD" id="cd00086">
    <property type="entry name" value="homeodomain"/>
    <property type="match status" value="1"/>
</dbReference>
<organism evidence="10">
    <name type="scientific">Amphimedon queenslandica</name>
    <name type="common">Sponge</name>
    <dbReference type="NCBI Taxonomy" id="400682"/>
    <lineage>
        <taxon>Eukaryota</taxon>
        <taxon>Metazoa</taxon>
        <taxon>Porifera</taxon>
        <taxon>Demospongiae</taxon>
        <taxon>Heteroscleromorpha</taxon>
        <taxon>Haplosclerida</taxon>
        <taxon>Niphatidae</taxon>
        <taxon>Amphimedon</taxon>
    </lineage>
</organism>
<keyword evidence="4 6" id="KW-0371">Homeobox</keyword>
<name>A0A1X7V0T7_AMPQE</name>
<feature type="compositionally biased region" description="Low complexity" evidence="8">
    <location>
        <begin position="241"/>
        <end position="255"/>
    </location>
</feature>
<dbReference type="KEGG" id="aqu:100637124"/>
<dbReference type="PROSITE" id="PS50071">
    <property type="entry name" value="HOMEOBOX_2"/>
    <property type="match status" value="1"/>
</dbReference>
<dbReference type="PANTHER" id="PTHR24329">
    <property type="entry name" value="HOMEOBOX PROTEIN ARISTALESS"/>
    <property type="match status" value="1"/>
</dbReference>
<dbReference type="EnsemblMetazoa" id="Aqu2.1.33566_001">
    <property type="protein sequence ID" value="Aqu2.1.33566_001"/>
    <property type="gene ID" value="Aqu2.1.33566"/>
</dbReference>
<dbReference type="Proteomes" id="UP000007879">
    <property type="component" value="Unassembled WGS sequence"/>
</dbReference>
<dbReference type="EnsemblMetazoa" id="XM_019995655.1">
    <property type="protein sequence ID" value="XP_019851214.1"/>
    <property type="gene ID" value="LOC100637124"/>
</dbReference>
<feature type="DNA-binding region" description="Homeobox" evidence="6">
    <location>
        <begin position="149"/>
        <end position="208"/>
    </location>
</feature>
<keyword evidence="11" id="KW-1185">Reference proteome</keyword>
<evidence type="ECO:0000256" key="7">
    <source>
        <dbReference type="RuleBase" id="RU000682"/>
    </source>
</evidence>
<dbReference type="FunFam" id="1.10.10.60:FF:000057">
    <property type="entry name" value="Short stature homeobox 2"/>
    <property type="match status" value="1"/>
</dbReference>
<feature type="domain" description="Homeobox" evidence="9">
    <location>
        <begin position="147"/>
        <end position="207"/>
    </location>
</feature>
<evidence type="ECO:0000256" key="4">
    <source>
        <dbReference type="ARBA" id="ARBA00023155"/>
    </source>
</evidence>
<proteinExistence type="predicted"/>
<accession>A0A1X7V0T7</accession>
<reference evidence="10" key="2">
    <citation type="submission" date="2017-05" db="UniProtKB">
        <authorList>
            <consortium name="EnsemblMetazoa"/>
        </authorList>
    </citation>
    <scope>IDENTIFICATION</scope>
</reference>
<feature type="region of interest" description="Disordered" evidence="8">
    <location>
        <begin position="208"/>
        <end position="299"/>
    </location>
</feature>
<dbReference type="InParanoid" id="A0A1X7V0T7"/>
<reference evidence="11" key="1">
    <citation type="journal article" date="2010" name="Nature">
        <title>The Amphimedon queenslandica genome and the evolution of animal complexity.</title>
        <authorList>
            <person name="Srivastava M."/>
            <person name="Simakov O."/>
            <person name="Chapman J."/>
            <person name="Fahey B."/>
            <person name="Gauthier M.E."/>
            <person name="Mitros T."/>
            <person name="Richards G.S."/>
            <person name="Conaco C."/>
            <person name="Dacre M."/>
            <person name="Hellsten U."/>
            <person name="Larroux C."/>
            <person name="Putnam N.H."/>
            <person name="Stanke M."/>
            <person name="Adamska M."/>
            <person name="Darling A."/>
            <person name="Degnan S.M."/>
            <person name="Oakley T.H."/>
            <person name="Plachetzki D.C."/>
            <person name="Zhai Y."/>
            <person name="Adamski M."/>
            <person name="Calcino A."/>
            <person name="Cummins S.F."/>
            <person name="Goodstein D.M."/>
            <person name="Harris C."/>
            <person name="Jackson D.J."/>
            <person name="Leys S.P."/>
            <person name="Shu S."/>
            <person name="Woodcroft B.J."/>
            <person name="Vervoort M."/>
            <person name="Kosik K.S."/>
            <person name="Manning G."/>
            <person name="Degnan B.M."/>
            <person name="Rokhsar D.S."/>
        </authorList>
    </citation>
    <scope>NUCLEOTIDE SEQUENCE [LARGE SCALE GENOMIC DNA]</scope>
</reference>
<dbReference type="GO" id="GO:0005634">
    <property type="term" value="C:nucleus"/>
    <property type="evidence" value="ECO:0007669"/>
    <property type="project" value="UniProtKB-SubCell"/>
</dbReference>
<dbReference type="SMART" id="SM00389">
    <property type="entry name" value="HOX"/>
    <property type="match status" value="1"/>
</dbReference>
<dbReference type="GO" id="GO:0000977">
    <property type="term" value="F:RNA polymerase II transcription regulatory region sequence-specific DNA binding"/>
    <property type="evidence" value="ECO:0007669"/>
    <property type="project" value="TreeGrafter"/>
</dbReference>
<protein>
    <recommendedName>
        <fullName evidence="9">Homeobox domain-containing protein</fullName>
    </recommendedName>
</protein>
<dbReference type="Gene3D" id="1.10.10.60">
    <property type="entry name" value="Homeodomain-like"/>
    <property type="match status" value="1"/>
</dbReference>
<dbReference type="OrthoDB" id="6159439at2759"/>
<dbReference type="InterPro" id="IPR001356">
    <property type="entry name" value="HD"/>
</dbReference>
<evidence type="ECO:0000313" key="10">
    <source>
        <dbReference type="EnsemblMetazoa" id="Aqu2.1.33566_001"/>
    </source>
</evidence>
<keyword evidence="5 6" id="KW-0539">Nucleus</keyword>
<evidence type="ECO:0000256" key="5">
    <source>
        <dbReference type="ARBA" id="ARBA00023242"/>
    </source>
</evidence>
<evidence type="ECO:0000256" key="6">
    <source>
        <dbReference type="PROSITE-ProRule" id="PRU00108"/>
    </source>
</evidence>